<proteinExistence type="predicted"/>
<dbReference type="Proteomes" id="UP000823399">
    <property type="component" value="Unassembled WGS sequence"/>
</dbReference>
<dbReference type="RefSeq" id="XP_041285224.1">
    <property type="nucleotide sequence ID" value="XM_041442610.1"/>
</dbReference>
<organism evidence="1 2">
    <name type="scientific">Suillus discolor</name>
    <dbReference type="NCBI Taxonomy" id="1912936"/>
    <lineage>
        <taxon>Eukaryota</taxon>
        <taxon>Fungi</taxon>
        <taxon>Dikarya</taxon>
        <taxon>Basidiomycota</taxon>
        <taxon>Agaricomycotina</taxon>
        <taxon>Agaricomycetes</taxon>
        <taxon>Agaricomycetidae</taxon>
        <taxon>Boletales</taxon>
        <taxon>Suillineae</taxon>
        <taxon>Suillaceae</taxon>
        <taxon>Suillus</taxon>
    </lineage>
</organism>
<keyword evidence="2" id="KW-1185">Reference proteome</keyword>
<evidence type="ECO:0000313" key="1">
    <source>
        <dbReference type="EMBL" id="KAG2087517.1"/>
    </source>
</evidence>
<gene>
    <name evidence="1" type="ORF">F5147DRAFT_781281</name>
</gene>
<accession>A0A9P7ERW9</accession>
<comment type="caution">
    <text evidence="1">The sequence shown here is derived from an EMBL/GenBank/DDBJ whole genome shotgun (WGS) entry which is preliminary data.</text>
</comment>
<dbReference type="GeneID" id="64704869"/>
<protein>
    <submittedName>
        <fullName evidence="1">Uncharacterized protein</fullName>
    </submittedName>
</protein>
<name>A0A9P7ERW9_9AGAM</name>
<dbReference type="EMBL" id="JABBWM010000131">
    <property type="protein sequence ID" value="KAG2087517.1"/>
    <property type="molecule type" value="Genomic_DNA"/>
</dbReference>
<dbReference type="OrthoDB" id="2677684at2759"/>
<sequence length="344" mass="38346">MTSVPTDMALHTTCIAGDFVHQLFACHVGVRLESVLPPLALDVPTMLACRQLARALADAYLHPIELNLDMIQYNEALNKRSTGRLTKHEEALLQKFPHGHIILWYLPDAISLWIQAEMEEATVGMGHLLKTSMTGGEETQWRTFPGYFHHSNRGPLIPGCINMAPCWFQQGREPYGFPPTSVFAPEVSATLKGECGPTVITSMQRSALLASAALRVMHPELYWASVNTQIKLAEWAMDNGLHDIYTRLQLWASVFNCAAVICNRQCPLHRDPRSAPEGCNITPGAIVACSGHIVRHGVTFTGDRVVWTWFMRDSLHNFVGTPRPQYAKYKDVDSHVSVSASMDR</sequence>
<reference evidence="1" key="1">
    <citation type="journal article" date="2020" name="New Phytol.">
        <title>Comparative genomics reveals dynamic genome evolution in host specialist ectomycorrhizal fungi.</title>
        <authorList>
            <person name="Lofgren L.A."/>
            <person name="Nguyen N.H."/>
            <person name="Vilgalys R."/>
            <person name="Ruytinx J."/>
            <person name="Liao H.L."/>
            <person name="Branco S."/>
            <person name="Kuo A."/>
            <person name="LaButti K."/>
            <person name="Lipzen A."/>
            <person name="Andreopoulos W."/>
            <person name="Pangilinan J."/>
            <person name="Riley R."/>
            <person name="Hundley H."/>
            <person name="Na H."/>
            <person name="Barry K."/>
            <person name="Grigoriev I.V."/>
            <person name="Stajich J.E."/>
            <person name="Kennedy P.G."/>
        </authorList>
    </citation>
    <scope>NUCLEOTIDE SEQUENCE</scope>
    <source>
        <strain evidence="1">FC423</strain>
    </source>
</reference>
<evidence type="ECO:0000313" key="2">
    <source>
        <dbReference type="Proteomes" id="UP000823399"/>
    </source>
</evidence>
<dbReference type="AlphaFoldDB" id="A0A9P7ERW9"/>